<sequence length="60" mass="7337">MTFIFFTLLFLGLIITWLGFGERGFKYLYGKEKERQAYLKRIHTLEKENQELLEEINRLH</sequence>
<proteinExistence type="predicted"/>
<feature type="non-terminal residue" evidence="1">
    <location>
        <position position="60"/>
    </location>
</feature>
<protein>
    <submittedName>
        <fullName evidence="1">Uncharacterized protein</fullName>
    </submittedName>
</protein>
<name>X0XPH2_9ZZZZ</name>
<evidence type="ECO:0000313" key="1">
    <source>
        <dbReference type="EMBL" id="GAG38528.1"/>
    </source>
</evidence>
<reference evidence="1" key="1">
    <citation type="journal article" date="2014" name="Front. Microbiol.">
        <title>High frequency of phylogenetically diverse reductive dehalogenase-homologous genes in deep subseafloor sedimentary metagenomes.</title>
        <authorList>
            <person name="Kawai M."/>
            <person name="Futagami T."/>
            <person name="Toyoda A."/>
            <person name="Takaki Y."/>
            <person name="Nishi S."/>
            <person name="Hori S."/>
            <person name="Arai W."/>
            <person name="Tsubouchi T."/>
            <person name="Morono Y."/>
            <person name="Uchiyama I."/>
            <person name="Ito T."/>
            <person name="Fujiyama A."/>
            <person name="Inagaki F."/>
            <person name="Takami H."/>
        </authorList>
    </citation>
    <scope>NUCLEOTIDE SEQUENCE</scope>
    <source>
        <strain evidence="1">Expedition CK06-06</strain>
    </source>
</reference>
<dbReference type="AlphaFoldDB" id="X0XPH2"/>
<comment type="caution">
    <text evidence="1">The sequence shown here is derived from an EMBL/GenBank/DDBJ whole genome shotgun (WGS) entry which is preliminary data.</text>
</comment>
<organism evidence="1">
    <name type="scientific">marine sediment metagenome</name>
    <dbReference type="NCBI Taxonomy" id="412755"/>
    <lineage>
        <taxon>unclassified sequences</taxon>
        <taxon>metagenomes</taxon>
        <taxon>ecological metagenomes</taxon>
    </lineage>
</organism>
<gene>
    <name evidence="1" type="ORF">S01H1_69253</name>
</gene>
<dbReference type="EMBL" id="BARS01045967">
    <property type="protein sequence ID" value="GAG38528.1"/>
    <property type="molecule type" value="Genomic_DNA"/>
</dbReference>
<accession>X0XPH2</accession>